<proteinExistence type="predicted"/>
<dbReference type="EMBL" id="GBRH01243442">
    <property type="protein sequence ID" value="JAD54453.1"/>
    <property type="molecule type" value="Transcribed_RNA"/>
</dbReference>
<accession>A0A0A9AX38</accession>
<protein>
    <submittedName>
        <fullName evidence="1">Uncharacterized protein</fullName>
    </submittedName>
</protein>
<sequence>MLMFRLGNGEIWSHICLDAVTLMCR</sequence>
<dbReference type="AlphaFoldDB" id="A0A0A9AX38"/>
<organism evidence="1">
    <name type="scientific">Arundo donax</name>
    <name type="common">Giant reed</name>
    <name type="synonym">Donax arundinaceus</name>
    <dbReference type="NCBI Taxonomy" id="35708"/>
    <lineage>
        <taxon>Eukaryota</taxon>
        <taxon>Viridiplantae</taxon>
        <taxon>Streptophyta</taxon>
        <taxon>Embryophyta</taxon>
        <taxon>Tracheophyta</taxon>
        <taxon>Spermatophyta</taxon>
        <taxon>Magnoliopsida</taxon>
        <taxon>Liliopsida</taxon>
        <taxon>Poales</taxon>
        <taxon>Poaceae</taxon>
        <taxon>PACMAD clade</taxon>
        <taxon>Arundinoideae</taxon>
        <taxon>Arundineae</taxon>
        <taxon>Arundo</taxon>
    </lineage>
</organism>
<name>A0A0A9AX38_ARUDO</name>
<reference evidence="1" key="2">
    <citation type="journal article" date="2015" name="Data Brief">
        <title>Shoot transcriptome of the giant reed, Arundo donax.</title>
        <authorList>
            <person name="Barrero R.A."/>
            <person name="Guerrero F.D."/>
            <person name="Moolhuijzen P."/>
            <person name="Goolsby J.A."/>
            <person name="Tidwell J."/>
            <person name="Bellgard S.E."/>
            <person name="Bellgard M.I."/>
        </authorList>
    </citation>
    <scope>NUCLEOTIDE SEQUENCE</scope>
    <source>
        <tissue evidence="1">Shoot tissue taken approximately 20 cm above the soil surface</tissue>
    </source>
</reference>
<reference evidence="1" key="1">
    <citation type="submission" date="2014-09" db="EMBL/GenBank/DDBJ databases">
        <authorList>
            <person name="Magalhaes I.L.F."/>
            <person name="Oliveira U."/>
            <person name="Santos F.R."/>
            <person name="Vidigal T.H.D.A."/>
            <person name="Brescovit A.D."/>
            <person name="Santos A.J."/>
        </authorList>
    </citation>
    <scope>NUCLEOTIDE SEQUENCE</scope>
    <source>
        <tissue evidence="1">Shoot tissue taken approximately 20 cm above the soil surface</tissue>
    </source>
</reference>
<evidence type="ECO:0000313" key="1">
    <source>
        <dbReference type="EMBL" id="JAD54453.1"/>
    </source>
</evidence>